<feature type="compositionally biased region" description="Polar residues" evidence="1">
    <location>
        <begin position="177"/>
        <end position="189"/>
    </location>
</feature>
<protein>
    <submittedName>
        <fullName evidence="2">Uncharacterized protein</fullName>
    </submittedName>
</protein>
<dbReference type="AlphaFoldDB" id="A0AAD7BAK8"/>
<evidence type="ECO:0000313" key="3">
    <source>
        <dbReference type="Proteomes" id="UP001221142"/>
    </source>
</evidence>
<dbReference type="Proteomes" id="UP001221142">
    <property type="component" value="Unassembled WGS sequence"/>
</dbReference>
<keyword evidence="3" id="KW-1185">Reference proteome</keyword>
<evidence type="ECO:0000313" key="2">
    <source>
        <dbReference type="EMBL" id="KAJ7614940.1"/>
    </source>
</evidence>
<comment type="caution">
    <text evidence="2">The sequence shown here is derived from an EMBL/GenBank/DDBJ whole genome shotgun (WGS) entry which is preliminary data.</text>
</comment>
<sequence length="231" mass="25560">MPTNGHPDINDYPYFDEQTTWEELQAYHSLVAQGVDLNDYFTRHDSMTRVPEDERYLSEMNAEFDEMDIPPASTSEDFGVRATGYMAPSPMQSSANPTRHANPYNHLPSPSPPSTSDPAKLLQYNLKRLLQRAPSNGLPQSIRTPSGSPVPYQSVHGGPSQSRTNSGTHRYHPSHPNHANSSITPSTTKENPRPDPVSVGRREGQMRQGARSGGGQTYTVGRASDERFGRP</sequence>
<evidence type="ECO:0000256" key="1">
    <source>
        <dbReference type="SAM" id="MobiDB-lite"/>
    </source>
</evidence>
<feature type="compositionally biased region" description="Polar residues" evidence="1">
    <location>
        <begin position="159"/>
        <end position="168"/>
    </location>
</feature>
<feature type="compositionally biased region" description="Polar residues" evidence="1">
    <location>
        <begin position="90"/>
        <end position="99"/>
    </location>
</feature>
<reference evidence="2" key="1">
    <citation type="submission" date="2023-03" db="EMBL/GenBank/DDBJ databases">
        <title>Massive genome expansion in bonnet fungi (Mycena s.s.) driven by repeated elements and novel gene families across ecological guilds.</title>
        <authorList>
            <consortium name="Lawrence Berkeley National Laboratory"/>
            <person name="Harder C.B."/>
            <person name="Miyauchi S."/>
            <person name="Viragh M."/>
            <person name="Kuo A."/>
            <person name="Thoen E."/>
            <person name="Andreopoulos B."/>
            <person name="Lu D."/>
            <person name="Skrede I."/>
            <person name="Drula E."/>
            <person name="Henrissat B."/>
            <person name="Morin E."/>
            <person name="Kohler A."/>
            <person name="Barry K."/>
            <person name="LaButti K."/>
            <person name="Morin E."/>
            <person name="Salamov A."/>
            <person name="Lipzen A."/>
            <person name="Mereny Z."/>
            <person name="Hegedus B."/>
            <person name="Baldrian P."/>
            <person name="Stursova M."/>
            <person name="Weitz H."/>
            <person name="Taylor A."/>
            <person name="Grigoriev I.V."/>
            <person name="Nagy L.G."/>
            <person name="Martin F."/>
            <person name="Kauserud H."/>
        </authorList>
    </citation>
    <scope>NUCLEOTIDE SEQUENCE</scope>
    <source>
        <strain evidence="2">9284</strain>
    </source>
</reference>
<proteinExistence type="predicted"/>
<organism evidence="2 3">
    <name type="scientific">Roridomyces roridus</name>
    <dbReference type="NCBI Taxonomy" id="1738132"/>
    <lineage>
        <taxon>Eukaryota</taxon>
        <taxon>Fungi</taxon>
        <taxon>Dikarya</taxon>
        <taxon>Basidiomycota</taxon>
        <taxon>Agaricomycotina</taxon>
        <taxon>Agaricomycetes</taxon>
        <taxon>Agaricomycetidae</taxon>
        <taxon>Agaricales</taxon>
        <taxon>Marasmiineae</taxon>
        <taxon>Mycenaceae</taxon>
        <taxon>Roridomyces</taxon>
    </lineage>
</organism>
<feature type="compositionally biased region" description="Polar residues" evidence="1">
    <location>
        <begin position="133"/>
        <end position="147"/>
    </location>
</feature>
<gene>
    <name evidence="2" type="ORF">FB45DRAFT_1064564</name>
</gene>
<dbReference type="EMBL" id="JARKIF010000025">
    <property type="protein sequence ID" value="KAJ7614940.1"/>
    <property type="molecule type" value="Genomic_DNA"/>
</dbReference>
<accession>A0AAD7BAK8</accession>
<feature type="region of interest" description="Disordered" evidence="1">
    <location>
        <begin position="64"/>
        <end position="231"/>
    </location>
</feature>
<name>A0AAD7BAK8_9AGAR</name>